<comment type="caution">
    <text evidence="2">The sequence shown here is derived from an EMBL/GenBank/DDBJ whole genome shotgun (WGS) entry which is preliminary data.</text>
</comment>
<evidence type="ECO:0000256" key="1">
    <source>
        <dbReference type="SAM" id="Phobius"/>
    </source>
</evidence>
<keyword evidence="1" id="KW-0812">Transmembrane</keyword>
<organism evidence="2 3">
    <name type="scientific">Eumeta variegata</name>
    <name type="common">Bagworm moth</name>
    <name type="synonym">Eumeta japonica</name>
    <dbReference type="NCBI Taxonomy" id="151549"/>
    <lineage>
        <taxon>Eukaryota</taxon>
        <taxon>Metazoa</taxon>
        <taxon>Ecdysozoa</taxon>
        <taxon>Arthropoda</taxon>
        <taxon>Hexapoda</taxon>
        <taxon>Insecta</taxon>
        <taxon>Pterygota</taxon>
        <taxon>Neoptera</taxon>
        <taxon>Endopterygota</taxon>
        <taxon>Lepidoptera</taxon>
        <taxon>Glossata</taxon>
        <taxon>Ditrysia</taxon>
        <taxon>Tineoidea</taxon>
        <taxon>Psychidae</taxon>
        <taxon>Oiketicinae</taxon>
        <taxon>Eumeta</taxon>
    </lineage>
</organism>
<keyword evidence="1" id="KW-1133">Transmembrane helix</keyword>
<evidence type="ECO:0000313" key="2">
    <source>
        <dbReference type="EMBL" id="GBO99310.1"/>
    </source>
</evidence>
<gene>
    <name evidence="2" type="ORF">EVAR_100859_1</name>
</gene>
<evidence type="ECO:0000313" key="3">
    <source>
        <dbReference type="Proteomes" id="UP000299102"/>
    </source>
</evidence>
<name>A0A4C1SDX6_EUMVA</name>
<feature type="transmembrane region" description="Helical" evidence="1">
    <location>
        <begin position="57"/>
        <end position="76"/>
    </location>
</feature>
<keyword evidence="3" id="KW-1185">Reference proteome</keyword>
<dbReference type="EMBL" id="BGZK01003261">
    <property type="protein sequence ID" value="GBO99310.1"/>
    <property type="molecule type" value="Genomic_DNA"/>
</dbReference>
<protein>
    <submittedName>
        <fullName evidence="2">Uncharacterized protein</fullName>
    </submittedName>
</protein>
<keyword evidence="1" id="KW-0472">Membrane</keyword>
<dbReference type="Proteomes" id="UP000299102">
    <property type="component" value="Unassembled WGS sequence"/>
</dbReference>
<sequence length="86" mass="9570">MVGGKRVNFPLKDSKTVQCYEVMLAFNTGKAQYKMQKSTCNKSPGKALKQLEEKRKACLFISNVVAGKLILIMLIPTTEVDMSVQT</sequence>
<dbReference type="AlphaFoldDB" id="A0A4C1SDX6"/>
<accession>A0A4C1SDX6</accession>
<reference evidence="2 3" key="1">
    <citation type="journal article" date="2019" name="Commun. Biol.">
        <title>The bagworm genome reveals a unique fibroin gene that provides high tensile strength.</title>
        <authorList>
            <person name="Kono N."/>
            <person name="Nakamura H."/>
            <person name="Ohtoshi R."/>
            <person name="Tomita M."/>
            <person name="Numata K."/>
            <person name="Arakawa K."/>
        </authorList>
    </citation>
    <scope>NUCLEOTIDE SEQUENCE [LARGE SCALE GENOMIC DNA]</scope>
</reference>
<proteinExistence type="predicted"/>